<proteinExistence type="predicted"/>
<keyword evidence="1" id="KW-0472">Membrane</keyword>
<name>A0A098RZN5_9BACT</name>
<reference evidence="2 3" key="1">
    <citation type="journal article" date="2014" name="Int. J. Syst. Evol. Microbiol.">
        <title>Phaeodactylibacter xiamenensis gen. nov., sp. nov., a member of the family Saprospiraceae isolated from the marine alga Phaeodactylum tricornutum.</title>
        <authorList>
            <person name="Chen Z.Jr."/>
            <person name="Lei X."/>
            <person name="Lai Q."/>
            <person name="Li Y."/>
            <person name="Zhang B."/>
            <person name="Zhang J."/>
            <person name="Zhang H."/>
            <person name="Yang L."/>
            <person name="Zheng W."/>
            <person name="Tian Y."/>
            <person name="Yu Z."/>
            <person name="Xu H.Jr."/>
            <person name="Zheng T."/>
        </authorList>
    </citation>
    <scope>NUCLEOTIDE SEQUENCE [LARGE SCALE GENOMIC DNA]</scope>
    <source>
        <strain evidence="2 3">KD52</strain>
    </source>
</reference>
<dbReference type="AlphaFoldDB" id="A0A098RZN5"/>
<evidence type="ECO:0000313" key="3">
    <source>
        <dbReference type="Proteomes" id="UP000029736"/>
    </source>
</evidence>
<comment type="caution">
    <text evidence="2">The sequence shown here is derived from an EMBL/GenBank/DDBJ whole genome shotgun (WGS) entry which is preliminary data.</text>
</comment>
<evidence type="ECO:0000256" key="1">
    <source>
        <dbReference type="SAM" id="Phobius"/>
    </source>
</evidence>
<feature type="transmembrane region" description="Helical" evidence="1">
    <location>
        <begin position="59"/>
        <end position="78"/>
    </location>
</feature>
<dbReference type="STRING" id="1524460.IX84_27765"/>
<keyword evidence="1" id="KW-0812">Transmembrane</keyword>
<gene>
    <name evidence="2" type="ORF">IX84_27765</name>
</gene>
<sequence>MQIAAVINGLTLENLRSFGINLILPNPILHSANQNQDTMARSRRQQKIATKDKREGKRILNIFLISTLALLALMYVIFQTA</sequence>
<keyword evidence="1" id="KW-1133">Transmembrane helix</keyword>
<protein>
    <submittedName>
        <fullName evidence="2">Uncharacterized protein</fullName>
    </submittedName>
</protein>
<evidence type="ECO:0000313" key="2">
    <source>
        <dbReference type="EMBL" id="KGE85310.1"/>
    </source>
</evidence>
<dbReference type="EMBL" id="JPOS01000090">
    <property type="protein sequence ID" value="KGE85310.1"/>
    <property type="molecule type" value="Genomic_DNA"/>
</dbReference>
<organism evidence="2 3">
    <name type="scientific">Phaeodactylibacter xiamenensis</name>
    <dbReference type="NCBI Taxonomy" id="1524460"/>
    <lineage>
        <taxon>Bacteria</taxon>
        <taxon>Pseudomonadati</taxon>
        <taxon>Bacteroidota</taxon>
        <taxon>Saprospiria</taxon>
        <taxon>Saprospirales</taxon>
        <taxon>Haliscomenobacteraceae</taxon>
        <taxon>Phaeodactylibacter</taxon>
    </lineage>
</organism>
<dbReference type="RefSeq" id="WP_044228328.1">
    <property type="nucleotide sequence ID" value="NZ_JBKAGJ010000004.1"/>
</dbReference>
<accession>A0A098RZN5</accession>
<dbReference type="Proteomes" id="UP000029736">
    <property type="component" value="Unassembled WGS sequence"/>
</dbReference>
<keyword evidence="3" id="KW-1185">Reference proteome</keyword>